<dbReference type="Gene3D" id="2.60.40.1180">
    <property type="entry name" value="Golgi alpha-mannosidase II"/>
    <property type="match status" value="1"/>
</dbReference>
<name>A0ABT6C963_9MICO</name>
<organism evidence="6 7">
    <name type="scientific">Luteipulveratus flavus</name>
    <dbReference type="NCBI Taxonomy" id="3031728"/>
    <lineage>
        <taxon>Bacteria</taxon>
        <taxon>Bacillati</taxon>
        <taxon>Actinomycetota</taxon>
        <taxon>Actinomycetes</taxon>
        <taxon>Micrococcales</taxon>
        <taxon>Dermacoccaceae</taxon>
        <taxon>Luteipulveratus</taxon>
    </lineage>
</organism>
<feature type="region of interest" description="Disordered" evidence="4">
    <location>
        <begin position="489"/>
        <end position="510"/>
    </location>
</feature>
<evidence type="ECO:0000313" key="7">
    <source>
        <dbReference type="Proteomes" id="UP001528912"/>
    </source>
</evidence>
<comment type="similarity">
    <text evidence="1">Belongs to the glycosyl hydrolase 13 family.</text>
</comment>
<dbReference type="RefSeq" id="WP_277192778.1">
    <property type="nucleotide sequence ID" value="NZ_JAROAV010000033.1"/>
</dbReference>
<dbReference type="SMART" id="SM00642">
    <property type="entry name" value="Aamy"/>
    <property type="match status" value="1"/>
</dbReference>
<feature type="domain" description="Glycosyl hydrolase family 13 catalytic" evidence="5">
    <location>
        <begin position="147"/>
        <end position="592"/>
    </location>
</feature>
<evidence type="ECO:0000256" key="3">
    <source>
        <dbReference type="ARBA" id="ARBA00023295"/>
    </source>
</evidence>
<dbReference type="InterPro" id="IPR013780">
    <property type="entry name" value="Glyco_hydro_b"/>
</dbReference>
<dbReference type="InterPro" id="IPR017853">
    <property type="entry name" value="GH"/>
</dbReference>
<dbReference type="Proteomes" id="UP001528912">
    <property type="component" value="Unassembled WGS sequence"/>
</dbReference>
<dbReference type="CDD" id="cd02856">
    <property type="entry name" value="E_set_GDE_Isoamylase_N"/>
    <property type="match status" value="1"/>
</dbReference>
<evidence type="ECO:0000313" key="6">
    <source>
        <dbReference type="EMBL" id="MDF8265458.1"/>
    </source>
</evidence>
<protein>
    <submittedName>
        <fullName evidence="6">Glycogen debranching protein GlgX</fullName>
    </submittedName>
</protein>
<dbReference type="CDD" id="cd11326">
    <property type="entry name" value="AmyAc_Glg_debranch"/>
    <property type="match status" value="1"/>
</dbReference>
<keyword evidence="3" id="KW-0326">Glycosidase</keyword>
<evidence type="ECO:0000256" key="4">
    <source>
        <dbReference type="SAM" id="MobiDB-lite"/>
    </source>
</evidence>
<dbReference type="SUPFAM" id="SSF51445">
    <property type="entry name" value="(Trans)glycosidases"/>
    <property type="match status" value="1"/>
</dbReference>
<accession>A0ABT6C963</accession>
<dbReference type="Gene3D" id="2.60.40.10">
    <property type="entry name" value="Immunoglobulins"/>
    <property type="match status" value="1"/>
</dbReference>
<dbReference type="SUPFAM" id="SSF51011">
    <property type="entry name" value="Glycosyl hydrolase domain"/>
    <property type="match status" value="1"/>
</dbReference>
<dbReference type="Gene3D" id="3.20.20.80">
    <property type="entry name" value="Glycosidases"/>
    <property type="match status" value="1"/>
</dbReference>
<dbReference type="InterPro" id="IPR006047">
    <property type="entry name" value="GH13_cat_dom"/>
</dbReference>
<dbReference type="SUPFAM" id="SSF81296">
    <property type="entry name" value="E set domains"/>
    <property type="match status" value="1"/>
</dbReference>
<evidence type="ECO:0000256" key="2">
    <source>
        <dbReference type="ARBA" id="ARBA00022801"/>
    </source>
</evidence>
<dbReference type="InterPro" id="IPR004193">
    <property type="entry name" value="Glyco_hydro_13_N"/>
</dbReference>
<gene>
    <name evidence="6" type="primary">glgX</name>
    <name evidence="6" type="ORF">P4R38_14510</name>
</gene>
<evidence type="ECO:0000259" key="5">
    <source>
        <dbReference type="SMART" id="SM00642"/>
    </source>
</evidence>
<dbReference type="InterPro" id="IPR011837">
    <property type="entry name" value="Glycogen_debranch_GlgX"/>
</dbReference>
<dbReference type="InterPro" id="IPR014756">
    <property type="entry name" value="Ig_E-set"/>
</dbReference>
<feature type="compositionally biased region" description="Basic and acidic residues" evidence="4">
    <location>
        <begin position="489"/>
        <end position="501"/>
    </location>
</feature>
<keyword evidence="7" id="KW-1185">Reference proteome</keyword>
<dbReference type="InterPro" id="IPR013783">
    <property type="entry name" value="Ig-like_fold"/>
</dbReference>
<dbReference type="EMBL" id="JAROAV010000033">
    <property type="protein sequence ID" value="MDF8265458.1"/>
    <property type="molecule type" value="Genomic_DNA"/>
</dbReference>
<dbReference type="Pfam" id="PF02922">
    <property type="entry name" value="CBM_48"/>
    <property type="match status" value="1"/>
</dbReference>
<keyword evidence="2" id="KW-0378">Hydrolase</keyword>
<dbReference type="InterPro" id="IPR044505">
    <property type="entry name" value="GlgX_Isoamylase_N_E_set"/>
</dbReference>
<sequence>MSGPNPVLDPVRSPNIAPPPGATVTATGVEFAVYAGHADAVHLCLFDEAGTERSVPMARHSDGTWSTHVEGVRAGQRYGYRADGPWSPREGLRHNPAKLLVDPYARAIEGDLTWTPEIFGHVVDESLLGDGTTRDDRDSAASVPRSVVLTDGFDWAGDRPPHVPWQDTVVYETHVVGLTRRLDGVPEHLRGTYAGVAHPVTIEHLRRIGVTSVELLPVHSFVSELHLAESGLTNYWGYNTLGYFAPHAAYASANDPQGVLDEFKGMVKLLHAAGIEVLLDVVYNHTCEDGSYSGPTLSLRGLDNRVYYRLDDDGRDQDVTGCGNTVDLTHPVPMRLVLDSLRYWVQEMHVDGFRFDLAVALGRGKDGEFHPDHPFLMALRTDPVLAGVKLIAEPWDVGHDGWRTGQLPPPFSEWNDRFRDTARTFWLPDLALDEAGRAGSGVHDLATRLAGSGDLFGRGHRSPLASINVVTAHDGFSLADLTAYDRKHNEANGEGNRDGSDNNRSWNHGVEGYDDVPAEVAAVRRRSMRNLLATLLVSSGVPMLRGGDEIGLSQDGNNNAYCQDNEIAWYDWNLEDWQGDLLETTAFLSRLRGEHVVLRQRQFFPGDPIDGDELAALHWHGPDGGVLTPEQWEDGSTRTLAVVFDGADVGDSRLLMVLHGASEDARLTLPRQADVAGWNLLWDSRFERPEQVPQETVPTGGTYDARAASFAIFEGRP</sequence>
<feature type="region of interest" description="Disordered" evidence="4">
    <location>
        <begin position="1"/>
        <end position="20"/>
    </location>
</feature>
<evidence type="ECO:0000256" key="1">
    <source>
        <dbReference type="ARBA" id="ARBA00008061"/>
    </source>
</evidence>
<reference evidence="6 7" key="1">
    <citation type="submission" date="2023-03" db="EMBL/GenBank/DDBJ databases">
        <title>YIM 133296 draft genome.</title>
        <authorList>
            <person name="Xiong L."/>
        </authorList>
    </citation>
    <scope>NUCLEOTIDE SEQUENCE [LARGE SCALE GENOMIC DNA]</scope>
    <source>
        <strain evidence="6 7">YIM 133296</strain>
    </source>
</reference>
<proteinExistence type="inferred from homology"/>
<dbReference type="NCBIfam" id="TIGR02100">
    <property type="entry name" value="glgX_debranch"/>
    <property type="match status" value="1"/>
</dbReference>
<comment type="caution">
    <text evidence="6">The sequence shown here is derived from an EMBL/GenBank/DDBJ whole genome shotgun (WGS) entry which is preliminary data.</text>
</comment>
<dbReference type="PANTHER" id="PTHR43002">
    <property type="entry name" value="GLYCOGEN DEBRANCHING ENZYME"/>
    <property type="match status" value="1"/>
</dbReference>